<dbReference type="GeneID" id="54407177"/>
<evidence type="ECO:0000313" key="3">
    <source>
        <dbReference type="Proteomes" id="UP000799771"/>
    </source>
</evidence>
<sequence length="286" mass="31622">MGPCEQATFPLCNEHMTLRVLQKHIGRHQEHLALFALPLDLQGIEDGTMDYAHGLTGVDMGSKQEVSAQSNSSEAGEGSNGSLSGDQDNLEYEDKETLSATIGSQFDVLQTHVLKKRSAKTQFEWFVPADGISRVVIAADIERYPGPGASVKSGMEIRDYSHQPGYWIKACHTLTRAMIQDLKLDSQKWSQERSSARKSPSPEIDGSRTAPEDVQTTTDRRDIYPGTPIANPYEHHSHNPEPATAGMMPDYVTPLQTAPDMPFVPPGYYLASDARFQAALYLHQFC</sequence>
<feature type="region of interest" description="Disordered" evidence="1">
    <location>
        <begin position="189"/>
        <end position="244"/>
    </location>
</feature>
<protein>
    <submittedName>
        <fullName evidence="2">Uncharacterized protein</fullName>
    </submittedName>
</protein>
<evidence type="ECO:0000313" key="2">
    <source>
        <dbReference type="EMBL" id="KAF2129177.1"/>
    </source>
</evidence>
<proteinExistence type="predicted"/>
<dbReference type="AlphaFoldDB" id="A0A6A6AE43"/>
<dbReference type="OrthoDB" id="4146887at2759"/>
<reference evidence="2" key="1">
    <citation type="journal article" date="2020" name="Stud. Mycol.">
        <title>101 Dothideomycetes genomes: a test case for predicting lifestyles and emergence of pathogens.</title>
        <authorList>
            <person name="Haridas S."/>
            <person name="Albert R."/>
            <person name="Binder M."/>
            <person name="Bloem J."/>
            <person name="Labutti K."/>
            <person name="Salamov A."/>
            <person name="Andreopoulos B."/>
            <person name="Baker S."/>
            <person name="Barry K."/>
            <person name="Bills G."/>
            <person name="Bluhm B."/>
            <person name="Cannon C."/>
            <person name="Castanera R."/>
            <person name="Culley D."/>
            <person name="Daum C."/>
            <person name="Ezra D."/>
            <person name="Gonzalez J."/>
            <person name="Henrissat B."/>
            <person name="Kuo A."/>
            <person name="Liang C."/>
            <person name="Lipzen A."/>
            <person name="Lutzoni F."/>
            <person name="Magnuson J."/>
            <person name="Mondo S."/>
            <person name="Nolan M."/>
            <person name="Ohm R."/>
            <person name="Pangilinan J."/>
            <person name="Park H.-J."/>
            <person name="Ramirez L."/>
            <person name="Alfaro M."/>
            <person name="Sun H."/>
            <person name="Tritt A."/>
            <person name="Yoshinaga Y."/>
            <person name="Zwiers L.-H."/>
            <person name="Turgeon B."/>
            <person name="Goodwin S."/>
            <person name="Spatafora J."/>
            <person name="Crous P."/>
            <person name="Grigoriev I."/>
        </authorList>
    </citation>
    <scope>NUCLEOTIDE SEQUENCE</scope>
    <source>
        <strain evidence="2">CBS 119687</strain>
    </source>
</reference>
<accession>A0A6A6AE43</accession>
<name>A0A6A6AE43_9PLEO</name>
<feature type="compositionally biased region" description="Low complexity" evidence="1">
    <location>
        <begin position="67"/>
        <end position="85"/>
    </location>
</feature>
<dbReference type="PANTHER" id="PTHR39609:SF1">
    <property type="entry name" value="RFEG"/>
    <property type="match status" value="1"/>
</dbReference>
<gene>
    <name evidence="2" type="ORF">P153DRAFT_357620</name>
</gene>
<dbReference type="PANTHER" id="PTHR39609">
    <property type="entry name" value="RFEG-RELATED"/>
    <property type="match status" value="1"/>
</dbReference>
<dbReference type="RefSeq" id="XP_033523566.1">
    <property type="nucleotide sequence ID" value="XM_033666745.1"/>
</dbReference>
<keyword evidence="3" id="KW-1185">Reference proteome</keyword>
<feature type="region of interest" description="Disordered" evidence="1">
    <location>
        <begin position="63"/>
        <end position="88"/>
    </location>
</feature>
<dbReference type="Proteomes" id="UP000799771">
    <property type="component" value="Unassembled WGS sequence"/>
</dbReference>
<evidence type="ECO:0000256" key="1">
    <source>
        <dbReference type="SAM" id="MobiDB-lite"/>
    </source>
</evidence>
<organism evidence="2 3">
    <name type="scientific">Dothidotthia symphoricarpi CBS 119687</name>
    <dbReference type="NCBI Taxonomy" id="1392245"/>
    <lineage>
        <taxon>Eukaryota</taxon>
        <taxon>Fungi</taxon>
        <taxon>Dikarya</taxon>
        <taxon>Ascomycota</taxon>
        <taxon>Pezizomycotina</taxon>
        <taxon>Dothideomycetes</taxon>
        <taxon>Pleosporomycetidae</taxon>
        <taxon>Pleosporales</taxon>
        <taxon>Dothidotthiaceae</taxon>
        <taxon>Dothidotthia</taxon>
    </lineage>
</organism>
<dbReference type="EMBL" id="ML977507">
    <property type="protein sequence ID" value="KAF2129177.1"/>
    <property type="molecule type" value="Genomic_DNA"/>
</dbReference>